<reference evidence="9 10" key="1">
    <citation type="submission" date="2024-03" db="EMBL/GenBank/DDBJ databases">
        <title>The Acrasis kona genome and developmental transcriptomes reveal deep origins of eukaryotic multicellular pathways.</title>
        <authorList>
            <person name="Sheikh S."/>
            <person name="Fu C.-J."/>
            <person name="Brown M.W."/>
            <person name="Baldauf S.L."/>
        </authorList>
    </citation>
    <scope>NUCLEOTIDE SEQUENCE [LARGE SCALE GENOMIC DNA]</scope>
    <source>
        <strain evidence="9 10">ATCC MYA-3509</strain>
    </source>
</reference>
<evidence type="ECO:0000313" key="9">
    <source>
        <dbReference type="EMBL" id="KAL0488278.1"/>
    </source>
</evidence>
<feature type="domain" description="PPIase FKBP-type" evidence="7">
    <location>
        <begin position="45"/>
        <end position="133"/>
    </location>
</feature>
<dbReference type="GO" id="GO:0003755">
    <property type="term" value="F:peptidyl-prolyl cis-trans isomerase activity"/>
    <property type="evidence" value="ECO:0007669"/>
    <property type="project" value="UniProtKB-KW"/>
</dbReference>
<keyword evidence="4 5" id="KW-0413">Isomerase</keyword>
<dbReference type="AlphaFoldDB" id="A0AAW2ZFY4"/>
<dbReference type="EC" id="5.2.1.8" evidence="2 5"/>
<evidence type="ECO:0000313" key="8">
    <source>
        <dbReference type="EMBL" id="KAL0478827.1"/>
    </source>
</evidence>
<evidence type="ECO:0000256" key="1">
    <source>
        <dbReference type="ARBA" id="ARBA00000971"/>
    </source>
</evidence>
<dbReference type="InterPro" id="IPR046357">
    <property type="entry name" value="PPIase_dom_sf"/>
</dbReference>
<dbReference type="PANTHER" id="PTHR10516">
    <property type="entry name" value="PEPTIDYL-PROLYL CIS-TRANS ISOMERASE"/>
    <property type="match status" value="1"/>
</dbReference>
<dbReference type="Proteomes" id="UP001431209">
    <property type="component" value="Unassembled WGS sequence"/>
</dbReference>
<evidence type="ECO:0000256" key="3">
    <source>
        <dbReference type="ARBA" id="ARBA00023110"/>
    </source>
</evidence>
<dbReference type="PANTHER" id="PTHR10516:SF443">
    <property type="entry name" value="FK506-BINDING PROTEIN 59-RELATED"/>
    <property type="match status" value="1"/>
</dbReference>
<dbReference type="EMBL" id="JAOPGA020001424">
    <property type="protein sequence ID" value="KAL0488278.1"/>
    <property type="molecule type" value="Genomic_DNA"/>
</dbReference>
<keyword evidence="6" id="KW-0732">Signal</keyword>
<evidence type="ECO:0000256" key="4">
    <source>
        <dbReference type="ARBA" id="ARBA00023235"/>
    </source>
</evidence>
<protein>
    <recommendedName>
        <fullName evidence="2 5">peptidylprolyl isomerase</fullName>
        <ecNumber evidence="2 5">5.2.1.8</ecNumber>
    </recommendedName>
</protein>
<dbReference type="PROSITE" id="PS50059">
    <property type="entry name" value="FKBP_PPIASE"/>
    <property type="match status" value="1"/>
</dbReference>
<evidence type="ECO:0000256" key="6">
    <source>
        <dbReference type="SAM" id="SignalP"/>
    </source>
</evidence>
<dbReference type="InterPro" id="IPR001179">
    <property type="entry name" value="PPIase_FKBP_dom"/>
</dbReference>
<keyword evidence="10" id="KW-1185">Reference proteome</keyword>
<proteinExistence type="predicted"/>
<name>A0AAW2ZFY4_9EUKA</name>
<gene>
    <name evidence="8" type="ORF">AKO1_008242</name>
    <name evidence="9" type="ORF">AKO1_015495</name>
</gene>
<dbReference type="FunFam" id="3.10.50.40:FF:000006">
    <property type="entry name" value="Peptidyl-prolyl cis-trans isomerase"/>
    <property type="match status" value="1"/>
</dbReference>
<keyword evidence="3 5" id="KW-0697">Rotamase</keyword>
<evidence type="ECO:0000256" key="5">
    <source>
        <dbReference type="PROSITE-ProRule" id="PRU00277"/>
    </source>
</evidence>
<dbReference type="EMBL" id="JAOPGA020000471">
    <property type="protein sequence ID" value="KAL0478827.1"/>
    <property type="molecule type" value="Genomic_DNA"/>
</dbReference>
<dbReference type="InterPro" id="IPR050689">
    <property type="entry name" value="FKBP-type_PPIase"/>
</dbReference>
<comment type="caution">
    <text evidence="9">The sequence shown here is derived from an EMBL/GenBank/DDBJ whole genome shotgun (WGS) entry which is preliminary data.</text>
</comment>
<dbReference type="Gene3D" id="3.10.50.40">
    <property type="match status" value="1"/>
</dbReference>
<accession>A0AAW2ZFY4</accession>
<feature type="signal peptide" evidence="6">
    <location>
        <begin position="1"/>
        <end position="18"/>
    </location>
</feature>
<evidence type="ECO:0000256" key="2">
    <source>
        <dbReference type="ARBA" id="ARBA00013194"/>
    </source>
</evidence>
<organism evidence="9 10">
    <name type="scientific">Acrasis kona</name>
    <dbReference type="NCBI Taxonomy" id="1008807"/>
    <lineage>
        <taxon>Eukaryota</taxon>
        <taxon>Discoba</taxon>
        <taxon>Heterolobosea</taxon>
        <taxon>Tetramitia</taxon>
        <taxon>Eutetramitia</taxon>
        <taxon>Acrasidae</taxon>
        <taxon>Acrasis</taxon>
    </lineage>
</organism>
<sequence>MKLTHIVCLCLLATLVFCQEVDLTKDGGVLKKVVIEGKGPSPPPGSQVSVHYVGTLPNGKLFDSSRKRGERFEFSLGVGQVIKGWDIGVASMKKGETSIFTLTSDYAYGSHGAGSDIPPGATLIFEVELFGWDSDDDLWEGIDDEAEL</sequence>
<feature type="chain" id="PRO_5044718160" description="peptidylprolyl isomerase" evidence="6">
    <location>
        <begin position="19"/>
        <end position="148"/>
    </location>
</feature>
<comment type="catalytic activity">
    <reaction evidence="1 5">
        <text>[protein]-peptidylproline (omega=180) = [protein]-peptidylproline (omega=0)</text>
        <dbReference type="Rhea" id="RHEA:16237"/>
        <dbReference type="Rhea" id="RHEA-COMP:10747"/>
        <dbReference type="Rhea" id="RHEA-COMP:10748"/>
        <dbReference type="ChEBI" id="CHEBI:83833"/>
        <dbReference type="ChEBI" id="CHEBI:83834"/>
        <dbReference type="EC" id="5.2.1.8"/>
    </reaction>
</comment>
<dbReference type="SUPFAM" id="SSF54534">
    <property type="entry name" value="FKBP-like"/>
    <property type="match status" value="1"/>
</dbReference>
<evidence type="ECO:0000313" key="10">
    <source>
        <dbReference type="Proteomes" id="UP001431209"/>
    </source>
</evidence>
<dbReference type="Pfam" id="PF00254">
    <property type="entry name" value="FKBP_C"/>
    <property type="match status" value="1"/>
</dbReference>
<evidence type="ECO:0000259" key="7">
    <source>
        <dbReference type="PROSITE" id="PS50059"/>
    </source>
</evidence>